<evidence type="ECO:0000313" key="3">
    <source>
        <dbReference type="Proteomes" id="UP001321748"/>
    </source>
</evidence>
<dbReference type="RefSeq" id="WP_317643107.1">
    <property type="nucleotide sequence ID" value="NZ_AP026800.1"/>
</dbReference>
<feature type="domain" description="HTH marR-type" evidence="1">
    <location>
        <begin position="18"/>
        <end position="152"/>
    </location>
</feature>
<reference evidence="2 3" key="1">
    <citation type="journal article" date="2023" name="Microbiol. Spectr.">
        <title>Symbiosis of Carpenter Bees with Uncharacterized Lactic Acid Bacteria Showing NAD Auxotrophy.</title>
        <authorList>
            <person name="Kawasaki S."/>
            <person name="Ozawa K."/>
            <person name="Mori T."/>
            <person name="Yamamoto A."/>
            <person name="Ito M."/>
            <person name="Ohkuma M."/>
            <person name="Sakamoto M."/>
            <person name="Matsutani M."/>
        </authorList>
    </citation>
    <scope>NUCLEOTIDE SEQUENCE [LARGE SCALE GENOMIC DNA]</scope>
    <source>
        <strain evidence="2 3">KimH</strain>
    </source>
</reference>
<sequence length="163" mass="18279">MTRPSDSNTRAIDPAVRPTNYYRLIKRAINLGSRALDAFAAQYGLTGSQMSIIDYLSTCPGYASGQGILESEFDVQGSTLTVMLQRMEAKGLLERVSSPEDARKKIVRLSPKSERLIPIITAYIDQEQLRFEQVFTPEQLSAFERMLSFVGNPDEFVDQQPPL</sequence>
<dbReference type="SMART" id="SM00347">
    <property type="entry name" value="HTH_MARR"/>
    <property type="match status" value="1"/>
</dbReference>
<accession>A0ABN6SEX4</accession>
<proteinExistence type="predicted"/>
<dbReference type="Gene3D" id="1.10.10.10">
    <property type="entry name" value="Winged helix-like DNA-binding domain superfamily/Winged helix DNA-binding domain"/>
    <property type="match status" value="1"/>
</dbReference>
<dbReference type="Proteomes" id="UP001321748">
    <property type="component" value="Chromosome"/>
</dbReference>
<keyword evidence="3" id="KW-1185">Reference proteome</keyword>
<name>A0ABN6SEX4_9BIFI</name>
<dbReference type="EMBL" id="AP026800">
    <property type="protein sequence ID" value="BDR54088.1"/>
    <property type="molecule type" value="Genomic_DNA"/>
</dbReference>
<dbReference type="InterPro" id="IPR000835">
    <property type="entry name" value="HTH_MarR-typ"/>
</dbReference>
<organism evidence="2 3">
    <name type="scientific">Bombiscardovia apis</name>
    <dbReference type="NCBI Taxonomy" id="2932182"/>
    <lineage>
        <taxon>Bacteria</taxon>
        <taxon>Bacillati</taxon>
        <taxon>Actinomycetota</taxon>
        <taxon>Actinomycetes</taxon>
        <taxon>Bifidobacteriales</taxon>
        <taxon>Bifidobacteriaceae</taxon>
        <taxon>Bombiscardovia</taxon>
    </lineage>
</organism>
<dbReference type="InterPro" id="IPR036388">
    <property type="entry name" value="WH-like_DNA-bd_sf"/>
</dbReference>
<protein>
    <submittedName>
        <fullName evidence="2">MarR family transcriptional regulator</fullName>
    </submittedName>
</protein>
<dbReference type="PANTHER" id="PTHR33164:SF57">
    <property type="entry name" value="MARR-FAMILY TRANSCRIPTIONAL REGULATOR"/>
    <property type="match status" value="1"/>
</dbReference>
<dbReference type="InterPro" id="IPR039422">
    <property type="entry name" value="MarR/SlyA-like"/>
</dbReference>
<dbReference type="InterPro" id="IPR036390">
    <property type="entry name" value="WH_DNA-bd_sf"/>
</dbReference>
<evidence type="ECO:0000313" key="2">
    <source>
        <dbReference type="EMBL" id="BDR54088.1"/>
    </source>
</evidence>
<dbReference type="PROSITE" id="PS50995">
    <property type="entry name" value="HTH_MARR_2"/>
    <property type="match status" value="1"/>
</dbReference>
<dbReference type="PANTHER" id="PTHR33164">
    <property type="entry name" value="TRANSCRIPTIONAL REGULATOR, MARR FAMILY"/>
    <property type="match status" value="1"/>
</dbReference>
<evidence type="ECO:0000259" key="1">
    <source>
        <dbReference type="PROSITE" id="PS50995"/>
    </source>
</evidence>
<dbReference type="Pfam" id="PF12802">
    <property type="entry name" value="MarR_2"/>
    <property type="match status" value="1"/>
</dbReference>
<gene>
    <name evidence="2" type="ORF">KIMH_01990</name>
</gene>
<dbReference type="SUPFAM" id="SSF46785">
    <property type="entry name" value="Winged helix' DNA-binding domain"/>
    <property type="match status" value="1"/>
</dbReference>